<dbReference type="Proteomes" id="UP000176938">
    <property type="component" value="Unassembled WGS sequence"/>
</dbReference>
<dbReference type="AlphaFoldDB" id="A0A1F4R4I8"/>
<organism evidence="1 2">
    <name type="scientific">candidate division WOR-1 bacterium RIFCSPLOWO2_02_FULL_46_20</name>
    <dbReference type="NCBI Taxonomy" id="1802567"/>
    <lineage>
        <taxon>Bacteria</taxon>
        <taxon>Bacillati</taxon>
        <taxon>Saganbacteria</taxon>
    </lineage>
</organism>
<proteinExistence type="predicted"/>
<accession>A0A1F4R4I8</accession>
<gene>
    <name evidence="1" type="ORF">A3H38_04325</name>
</gene>
<sequence length="75" mass="8253">MSSVLRKHLTADASHTIHLVLPPEMGNEVDVIVFPRSSLKSAGQQESLAMAQLMDESGFAQNILNSVEEDCWNDL</sequence>
<name>A0A1F4R4I8_UNCSA</name>
<reference evidence="1 2" key="1">
    <citation type="journal article" date="2016" name="Nat. Commun.">
        <title>Thousands of microbial genomes shed light on interconnected biogeochemical processes in an aquifer system.</title>
        <authorList>
            <person name="Anantharaman K."/>
            <person name="Brown C.T."/>
            <person name="Hug L.A."/>
            <person name="Sharon I."/>
            <person name="Castelle C.J."/>
            <person name="Probst A.J."/>
            <person name="Thomas B.C."/>
            <person name="Singh A."/>
            <person name="Wilkins M.J."/>
            <person name="Karaoz U."/>
            <person name="Brodie E.L."/>
            <person name="Williams K.H."/>
            <person name="Hubbard S.S."/>
            <person name="Banfield J.F."/>
        </authorList>
    </citation>
    <scope>NUCLEOTIDE SEQUENCE [LARGE SCALE GENOMIC DNA]</scope>
</reference>
<evidence type="ECO:0000313" key="1">
    <source>
        <dbReference type="EMBL" id="OGC03097.1"/>
    </source>
</evidence>
<dbReference type="EMBL" id="METP01000061">
    <property type="protein sequence ID" value="OGC03097.1"/>
    <property type="molecule type" value="Genomic_DNA"/>
</dbReference>
<protein>
    <submittedName>
        <fullName evidence="1">Uncharacterized protein</fullName>
    </submittedName>
</protein>
<comment type="caution">
    <text evidence="1">The sequence shown here is derived from an EMBL/GenBank/DDBJ whole genome shotgun (WGS) entry which is preliminary data.</text>
</comment>
<evidence type="ECO:0000313" key="2">
    <source>
        <dbReference type="Proteomes" id="UP000176938"/>
    </source>
</evidence>